<dbReference type="AlphaFoldDB" id="A0A0B0MGS0"/>
<gene>
    <name evidence="1" type="ORF">F383_20496</name>
</gene>
<reference evidence="2" key="1">
    <citation type="submission" date="2014-09" db="EMBL/GenBank/DDBJ databases">
        <authorList>
            <person name="Mudge J."/>
            <person name="Ramaraj T."/>
            <person name="Lindquist I.E."/>
            <person name="Bharti A.K."/>
            <person name="Sundararajan A."/>
            <person name="Cameron C.T."/>
            <person name="Woodward J.E."/>
            <person name="May G.D."/>
            <person name="Brubaker C."/>
            <person name="Broadhvest J."/>
            <person name="Wilkins T.A."/>
        </authorList>
    </citation>
    <scope>NUCLEOTIDE SEQUENCE</scope>
    <source>
        <strain evidence="2">cv. AKA8401</strain>
    </source>
</reference>
<sequence length="45" mass="5095">MASHARVPGRVLGRTKTIGYIDLCHTVKSHTRVLCRGEHTYLVFN</sequence>
<accession>A0A0B0MGS0</accession>
<proteinExistence type="predicted"/>
<evidence type="ECO:0000313" key="2">
    <source>
        <dbReference type="Proteomes" id="UP000032142"/>
    </source>
</evidence>
<comment type="caution">
    <text evidence="1">The sequence shown here is derived from an EMBL/GenBank/DDBJ whole genome shotgun (WGS) entry which is preliminary data.</text>
</comment>
<dbReference type="EMBL" id="JRRC01085817">
    <property type="protein sequence ID" value="KHF99591.1"/>
    <property type="molecule type" value="Genomic_DNA"/>
</dbReference>
<organism evidence="1 2">
    <name type="scientific">Gossypium arboreum</name>
    <name type="common">Tree cotton</name>
    <name type="synonym">Gossypium nanking</name>
    <dbReference type="NCBI Taxonomy" id="29729"/>
    <lineage>
        <taxon>Eukaryota</taxon>
        <taxon>Viridiplantae</taxon>
        <taxon>Streptophyta</taxon>
        <taxon>Embryophyta</taxon>
        <taxon>Tracheophyta</taxon>
        <taxon>Spermatophyta</taxon>
        <taxon>Magnoliopsida</taxon>
        <taxon>eudicotyledons</taxon>
        <taxon>Gunneridae</taxon>
        <taxon>Pentapetalae</taxon>
        <taxon>rosids</taxon>
        <taxon>malvids</taxon>
        <taxon>Malvales</taxon>
        <taxon>Malvaceae</taxon>
        <taxon>Malvoideae</taxon>
        <taxon>Gossypium</taxon>
    </lineage>
</organism>
<name>A0A0B0MGS0_GOSAR</name>
<protein>
    <submittedName>
        <fullName evidence="1">Uncharacterized protein</fullName>
    </submittedName>
</protein>
<keyword evidence="2" id="KW-1185">Reference proteome</keyword>
<dbReference type="Proteomes" id="UP000032142">
    <property type="component" value="Unassembled WGS sequence"/>
</dbReference>
<evidence type="ECO:0000313" key="1">
    <source>
        <dbReference type="EMBL" id="KHF99591.1"/>
    </source>
</evidence>